<gene>
    <name evidence="1" type="ORF">CRI93_03230</name>
</gene>
<comment type="caution">
    <text evidence="1">The sequence shown here is derived from an EMBL/GenBank/DDBJ whole genome shotgun (WGS) entry which is preliminary data.</text>
</comment>
<dbReference type="EMBL" id="PDEP01000002">
    <property type="protein sequence ID" value="PEN08784.1"/>
    <property type="molecule type" value="Genomic_DNA"/>
</dbReference>
<name>A0A2H3NP21_9BACT</name>
<keyword evidence="2" id="KW-1185">Reference proteome</keyword>
<dbReference type="Proteomes" id="UP000221024">
    <property type="component" value="Unassembled WGS sequence"/>
</dbReference>
<organism evidence="1 2">
    <name type="scientific">Longimonas halophila</name>
    <dbReference type="NCBI Taxonomy" id="1469170"/>
    <lineage>
        <taxon>Bacteria</taxon>
        <taxon>Pseudomonadati</taxon>
        <taxon>Rhodothermota</taxon>
        <taxon>Rhodothermia</taxon>
        <taxon>Rhodothermales</taxon>
        <taxon>Salisaetaceae</taxon>
        <taxon>Longimonas</taxon>
    </lineage>
</organism>
<dbReference type="RefSeq" id="WP_098061179.1">
    <property type="nucleotide sequence ID" value="NZ_PDEP01000002.1"/>
</dbReference>
<dbReference type="AlphaFoldDB" id="A0A2H3NP21"/>
<evidence type="ECO:0000313" key="1">
    <source>
        <dbReference type="EMBL" id="PEN08784.1"/>
    </source>
</evidence>
<proteinExistence type="predicted"/>
<protein>
    <submittedName>
        <fullName evidence="1">Uncharacterized protein</fullName>
    </submittedName>
</protein>
<evidence type="ECO:0000313" key="2">
    <source>
        <dbReference type="Proteomes" id="UP000221024"/>
    </source>
</evidence>
<accession>A0A2H3NP21</accession>
<dbReference type="OrthoDB" id="1496251at2"/>
<sequence>MSASSARKRARRTLLGTLLVYGLLVATHLGEFWPFSIYPMFSQGGNDWSRAVVRTVPDTLSPDWQTATEAEQLPGTGFPLTKHGIDPIDLSNYVSKTETWTPARTNGLRTMFGAEAEQHTFLVMRVNGAITQQDSVVVEYVPYALVRNDDVALNPSLPRPTDGTTTLP</sequence>
<reference evidence="1 2" key="1">
    <citation type="submission" date="2017-10" db="EMBL/GenBank/DDBJ databases">
        <title>Draft genome of Longimonas halophila.</title>
        <authorList>
            <person name="Goh K.M."/>
            <person name="Shamsir M.S."/>
            <person name="Lim S.W."/>
        </authorList>
    </citation>
    <scope>NUCLEOTIDE SEQUENCE [LARGE SCALE GENOMIC DNA]</scope>
    <source>
        <strain evidence="1 2">KCTC 42399</strain>
    </source>
</reference>